<protein>
    <submittedName>
        <fullName evidence="1">Four helix bundle protein</fullName>
    </submittedName>
</protein>
<proteinExistence type="predicted"/>
<dbReference type="RefSeq" id="WP_305008326.1">
    <property type="nucleotide sequence ID" value="NZ_JAUQSY010000015.1"/>
</dbReference>
<name>A0ABT9BF84_9BACT</name>
<dbReference type="InterPro" id="IPR012657">
    <property type="entry name" value="23S_rRNA-intervening_sequence"/>
</dbReference>
<keyword evidence="2" id="KW-1185">Reference proteome</keyword>
<dbReference type="Pfam" id="PF05635">
    <property type="entry name" value="23S_rRNA_IVP"/>
    <property type="match status" value="1"/>
</dbReference>
<dbReference type="PANTHER" id="PTHR38471:SF2">
    <property type="entry name" value="FOUR HELIX BUNDLE PROTEIN"/>
    <property type="match status" value="1"/>
</dbReference>
<dbReference type="SUPFAM" id="SSF158446">
    <property type="entry name" value="IVS-encoded protein-like"/>
    <property type="match status" value="1"/>
</dbReference>
<organism evidence="1 2">
    <name type="scientific">Hymenobacter aranciens</name>
    <dbReference type="NCBI Taxonomy" id="3063996"/>
    <lineage>
        <taxon>Bacteria</taxon>
        <taxon>Pseudomonadati</taxon>
        <taxon>Bacteroidota</taxon>
        <taxon>Cytophagia</taxon>
        <taxon>Cytophagales</taxon>
        <taxon>Hymenobacteraceae</taxon>
        <taxon>Hymenobacter</taxon>
    </lineage>
</organism>
<dbReference type="PIRSF" id="PIRSF035652">
    <property type="entry name" value="CHP02436"/>
    <property type="match status" value="1"/>
</dbReference>
<dbReference type="PANTHER" id="PTHR38471">
    <property type="entry name" value="FOUR HELIX BUNDLE PROTEIN"/>
    <property type="match status" value="1"/>
</dbReference>
<dbReference type="InterPro" id="IPR036583">
    <property type="entry name" value="23S_rRNA_IVS_sf"/>
</dbReference>
<gene>
    <name evidence="1" type="ORF">Q5H93_19470</name>
</gene>
<reference evidence="1" key="1">
    <citation type="submission" date="2023-07" db="EMBL/GenBank/DDBJ databases">
        <authorList>
            <person name="Kim M.K."/>
        </authorList>
    </citation>
    <scope>NUCLEOTIDE SEQUENCE</scope>
    <source>
        <strain evidence="1">ASUV-10-1</strain>
    </source>
</reference>
<comment type="caution">
    <text evidence="1">The sequence shown here is derived from an EMBL/GenBank/DDBJ whole genome shotgun (WGS) entry which is preliminary data.</text>
</comment>
<dbReference type="Proteomes" id="UP001176429">
    <property type="component" value="Unassembled WGS sequence"/>
</dbReference>
<accession>A0ABT9BF84</accession>
<dbReference type="EMBL" id="JAUQSY010000015">
    <property type="protein sequence ID" value="MDO7876935.1"/>
    <property type="molecule type" value="Genomic_DNA"/>
</dbReference>
<sequence length="133" mass="15142">MTAENTVLFKSYAFAQRIVKLYKLLLKQKQPRALAEQLLRSGTSIGANIEEATGGFSRRDFAAKCSIAYKEARETHYWLRLLRDTECLDIRLADSLIGNAEELKRMLAAIILSTRNEDISQVKENEPPFSTFN</sequence>
<dbReference type="NCBIfam" id="TIGR02436">
    <property type="entry name" value="four helix bundle protein"/>
    <property type="match status" value="1"/>
</dbReference>
<evidence type="ECO:0000313" key="2">
    <source>
        <dbReference type="Proteomes" id="UP001176429"/>
    </source>
</evidence>
<evidence type="ECO:0000313" key="1">
    <source>
        <dbReference type="EMBL" id="MDO7876935.1"/>
    </source>
</evidence>
<dbReference type="Gene3D" id="1.20.1440.60">
    <property type="entry name" value="23S rRNA-intervening sequence"/>
    <property type="match status" value="1"/>
</dbReference>